<feature type="compositionally biased region" description="Low complexity" evidence="1">
    <location>
        <begin position="1123"/>
        <end position="1142"/>
    </location>
</feature>
<feature type="compositionally biased region" description="Basic and acidic residues" evidence="1">
    <location>
        <begin position="479"/>
        <end position="490"/>
    </location>
</feature>
<feature type="region of interest" description="Disordered" evidence="1">
    <location>
        <begin position="1123"/>
        <end position="1266"/>
    </location>
</feature>
<keyword evidence="3" id="KW-1185">Reference proteome</keyword>
<feature type="region of interest" description="Disordered" evidence="1">
    <location>
        <begin position="157"/>
        <end position="182"/>
    </location>
</feature>
<reference evidence="3" key="2">
    <citation type="submission" date="2013-12" db="EMBL/GenBank/DDBJ databases">
        <title>Evolution of pathogenesis and genome organization in the Tremellales.</title>
        <authorList>
            <person name="Cuomo C."/>
            <person name="Litvintseva A."/>
            <person name="Heitman J."/>
            <person name="Chen Y."/>
            <person name="Sun S."/>
            <person name="Springer D."/>
            <person name="Dromer F."/>
            <person name="Young S."/>
            <person name="Zeng Q."/>
            <person name="Chapman S."/>
            <person name="Gujja S."/>
            <person name="Saif S."/>
            <person name="Birren B."/>
        </authorList>
    </citation>
    <scope>NUCLEOTIDE SEQUENCE [LARGE SCALE GENOMIC DNA]</scope>
    <source>
        <strain evidence="3">CBS 10435</strain>
    </source>
</reference>
<feature type="compositionally biased region" description="Polar residues" evidence="1">
    <location>
        <begin position="723"/>
        <end position="736"/>
    </location>
</feature>
<feature type="compositionally biased region" description="Basic and acidic residues" evidence="1">
    <location>
        <begin position="1019"/>
        <end position="1033"/>
    </location>
</feature>
<feature type="region of interest" description="Disordered" evidence="1">
    <location>
        <begin position="671"/>
        <end position="747"/>
    </location>
</feature>
<feature type="compositionally biased region" description="Low complexity" evidence="1">
    <location>
        <begin position="491"/>
        <end position="506"/>
    </location>
</feature>
<dbReference type="Pfam" id="PF10384">
    <property type="entry name" value="Scm3"/>
    <property type="match status" value="1"/>
</dbReference>
<dbReference type="GO" id="GO:0042393">
    <property type="term" value="F:histone binding"/>
    <property type="evidence" value="ECO:0007669"/>
    <property type="project" value="InterPro"/>
</dbReference>
<dbReference type="OrthoDB" id="2420608at2759"/>
<evidence type="ECO:0000313" key="2">
    <source>
        <dbReference type="EMBL" id="OCF56341.1"/>
    </source>
</evidence>
<feature type="compositionally biased region" description="Polar residues" evidence="1">
    <location>
        <begin position="53"/>
        <end position="75"/>
    </location>
</feature>
<dbReference type="GO" id="GO:0005634">
    <property type="term" value="C:nucleus"/>
    <property type="evidence" value="ECO:0007669"/>
    <property type="project" value="InterPro"/>
</dbReference>
<sequence>MDLQAPIAGPSRPRPAPSFDRYSSRSGPPSSSSRSSTPSLHRKSSSIFGDGFSTPTPSSHTRYSTPSLNGGSSTPVFYPNGARFRSQSVLSTSQREDELINKKRLDSFRKLKSSWDLLKEKYGSISLEDDDEIDLRTGKVVKDRGRLRDYVGREFGEIPISDNETQTDGDGESKGEGGYEIDSDEDEIGLWDERSGLDPQITEPPLLWEMENNLRRTKSWVSVEDEDDLKEFLSLEAHRNRLLGVDNTVSEDEGSPGAELSDRDSVDRWEDSRFRGTRILPVSATLDDLFNSDGEMDTSVDELQLIDDEGEPDQDVQVHSIVAPNDDPSVDTNPQSPSPPPPQRRGKTLEVEVVIPIRSRRKSLPAPSITKSGSTLSPASEGLNRSTTVKTTFSAPSLSDLFNSPPPDDDLCSRSPSWSPLRSPSPADPSPSPTHDGHDRHSAIVFSLSPPPTRVLAHLPSPSLATPRPHVNSLSRSAKGKERMAGERPNESLSSTPNSSESPYYTRLWKTPSGVVKLCKRCRKAGGERAEKAPLCKGRVDLAKCTFEGHAVNLGETSQPDGDDEPAQQRALLPDKGRPIHNAEGDREYILSEHDTTINTLKQRSSGEKQRRSHKRCIACKKAGGERAQKAQTCPGGLKRRWCQWYEEESIEVTDELPIADLQSNTCARSRTSILPDVPPHTTDSSDTDDGPLKLRKSGSRRKSLILTSDSEAETIPQRSIPRMSSTPFRTPNRASSEFIGTPSDRPSDLDQSLYASGLIYRSNGRARYCGACYEAGEPRAERAWWCKGRAWGKFCHFLKNNVESDYECPTGSPIKKSSRGVNSGRRTPEMLVRSSSVTRTKRKRVVSTDISQLPSTPSPALGQIVTNTSYMPSPPPTSSVEPYSPNPNTSVTTVRPVTERASSSFSMPPSSPPISDGRPVHPTPSPSLSAAPVDESPIVQRISKPYMSISTQTTGFGPTPPPSIDGARSSSILSDDLPLTLPRKSILRKPSESPYSTSSASGSGSVKRARFSLQPRSPVREESSDPLHHDQTSEDELSIHNNTFEYSSSPSSPATCFSRYSIPSSSPLRNEWTVRAADIGMKLGPEHTGSLPEGMIKALAPSMARSSPRTVTLGSSVLVNNTFSLPTPPTSSSSTASISMTNRASTSSPALSGGRRRTPPSNGGAETGLMLPPPVPLKRSTPAPTSISSDSGSTPSTSIGPSSIPSPPMDQPIRCTSLHRSSLSSRSRSRSMSDQPSPLSRLSTPSHKASSREVSSTSRKKSRVEMELARKALELGDDAGLEWGLDEDTEDGGRMWREGSVALLRSEL</sequence>
<feature type="compositionally biased region" description="Low complexity" evidence="1">
    <location>
        <begin position="1219"/>
        <end position="1234"/>
    </location>
</feature>
<feature type="compositionally biased region" description="Polar residues" evidence="1">
    <location>
        <begin position="369"/>
        <end position="402"/>
    </location>
</feature>
<gene>
    <name evidence="2" type="ORF">L486_06283</name>
</gene>
<reference evidence="2 3" key="1">
    <citation type="submission" date="2013-07" db="EMBL/GenBank/DDBJ databases">
        <title>The Genome Sequence of Kwoniella mangroviensis CBS10435.</title>
        <authorList>
            <consortium name="The Broad Institute Genome Sequencing Platform"/>
            <person name="Cuomo C."/>
            <person name="Litvintseva A."/>
            <person name="Chen Y."/>
            <person name="Heitman J."/>
            <person name="Sun S."/>
            <person name="Springer D."/>
            <person name="Dromer F."/>
            <person name="Young S.K."/>
            <person name="Zeng Q."/>
            <person name="Gargeya S."/>
            <person name="Fitzgerald M."/>
            <person name="Abouelleil A."/>
            <person name="Alvarado L."/>
            <person name="Berlin A.M."/>
            <person name="Chapman S.B."/>
            <person name="Dewar J."/>
            <person name="Goldberg J."/>
            <person name="Griggs A."/>
            <person name="Gujja S."/>
            <person name="Hansen M."/>
            <person name="Howarth C."/>
            <person name="Imamovic A."/>
            <person name="Larimer J."/>
            <person name="McCowan C."/>
            <person name="Murphy C."/>
            <person name="Pearson M."/>
            <person name="Priest M."/>
            <person name="Roberts A."/>
            <person name="Saif S."/>
            <person name="Shea T."/>
            <person name="Sykes S."/>
            <person name="Wortman J."/>
            <person name="Nusbaum C."/>
            <person name="Birren B."/>
        </authorList>
    </citation>
    <scope>NUCLEOTIDE SEQUENCE [LARGE SCALE GENOMIC DNA]</scope>
    <source>
        <strain evidence="2 3">CBS 10435</strain>
    </source>
</reference>
<evidence type="ECO:0000313" key="3">
    <source>
        <dbReference type="Proteomes" id="UP000092583"/>
    </source>
</evidence>
<proteinExistence type="predicted"/>
<protein>
    <submittedName>
        <fullName evidence="2">Uncharacterized protein</fullName>
    </submittedName>
</protein>
<dbReference type="EMBL" id="KV700091">
    <property type="protein sequence ID" value="OCF56341.1"/>
    <property type="molecule type" value="Genomic_DNA"/>
</dbReference>
<feature type="compositionally biased region" description="Basic residues" evidence="1">
    <location>
        <begin position="694"/>
        <end position="704"/>
    </location>
</feature>
<dbReference type="STRING" id="1331196.A0A1B9ILN4"/>
<feature type="compositionally biased region" description="Acidic residues" evidence="1">
    <location>
        <begin position="294"/>
        <end position="314"/>
    </location>
</feature>
<feature type="compositionally biased region" description="Low complexity" evidence="1">
    <location>
        <begin position="993"/>
        <end position="1006"/>
    </location>
</feature>
<name>A0A1B9ILN4_9TREE</name>
<feature type="region of interest" description="Disordered" evidence="1">
    <location>
        <begin position="950"/>
        <end position="1035"/>
    </location>
</feature>
<dbReference type="Gene3D" id="1.10.20.10">
    <property type="entry name" value="Histone, subunit A"/>
    <property type="match status" value="1"/>
</dbReference>
<accession>A0A1B9ILN4</accession>
<organism evidence="2 3">
    <name type="scientific">Kwoniella mangroviensis CBS 10435</name>
    <dbReference type="NCBI Taxonomy" id="1331196"/>
    <lineage>
        <taxon>Eukaryota</taxon>
        <taxon>Fungi</taxon>
        <taxon>Dikarya</taxon>
        <taxon>Basidiomycota</taxon>
        <taxon>Agaricomycotina</taxon>
        <taxon>Tremellomycetes</taxon>
        <taxon>Tremellales</taxon>
        <taxon>Cryptococcaceae</taxon>
        <taxon>Kwoniella</taxon>
    </lineage>
</organism>
<feature type="compositionally biased region" description="Low complexity" evidence="1">
    <location>
        <begin position="24"/>
        <end position="39"/>
    </location>
</feature>
<feature type="region of interest" description="Disordered" evidence="1">
    <location>
        <begin position="1"/>
        <end position="80"/>
    </location>
</feature>
<dbReference type="InterPro" id="IPR009072">
    <property type="entry name" value="Histone-fold"/>
</dbReference>
<dbReference type="Proteomes" id="UP000092583">
    <property type="component" value="Unassembled WGS sequence"/>
</dbReference>
<feature type="compositionally biased region" description="Polar residues" evidence="1">
    <location>
        <begin position="1235"/>
        <end position="1258"/>
    </location>
</feature>
<dbReference type="InterPro" id="IPR018465">
    <property type="entry name" value="Scm3/HJURP"/>
</dbReference>
<feature type="region of interest" description="Disordered" evidence="1">
    <location>
        <begin position="288"/>
        <end position="506"/>
    </location>
</feature>
<evidence type="ECO:0000256" key="1">
    <source>
        <dbReference type="SAM" id="MobiDB-lite"/>
    </source>
</evidence>
<feature type="region of interest" description="Disordered" evidence="1">
    <location>
        <begin position="245"/>
        <end position="268"/>
    </location>
</feature>
<dbReference type="PANTHER" id="PTHR24216:SF65">
    <property type="entry name" value="PAXILLIN-LIKE PROTEIN 1"/>
    <property type="match status" value="1"/>
</dbReference>
<feature type="compositionally biased region" description="Polar residues" evidence="1">
    <location>
        <begin position="887"/>
        <end position="896"/>
    </location>
</feature>
<feature type="region of interest" description="Disordered" evidence="1">
    <location>
        <begin position="809"/>
        <end position="937"/>
    </location>
</feature>
<feature type="compositionally biased region" description="Low complexity" evidence="1">
    <location>
        <begin position="413"/>
        <end position="425"/>
    </location>
</feature>
<feature type="compositionally biased region" description="Low complexity" evidence="1">
    <location>
        <begin position="1185"/>
        <end position="1204"/>
    </location>
</feature>
<dbReference type="GO" id="GO:0046982">
    <property type="term" value="F:protein heterodimerization activity"/>
    <property type="evidence" value="ECO:0007669"/>
    <property type="project" value="InterPro"/>
</dbReference>
<dbReference type="PANTHER" id="PTHR24216">
    <property type="entry name" value="PAXILLIN-RELATED"/>
    <property type="match status" value="1"/>
</dbReference>